<evidence type="ECO:0000313" key="3">
    <source>
        <dbReference type="Proteomes" id="UP001597120"/>
    </source>
</evidence>
<dbReference type="InterPro" id="IPR011989">
    <property type="entry name" value="ARM-like"/>
</dbReference>
<dbReference type="Proteomes" id="UP001597120">
    <property type="component" value="Unassembled WGS sequence"/>
</dbReference>
<dbReference type="InterPro" id="IPR008775">
    <property type="entry name" value="Phytyl_CoA_dOase-like"/>
</dbReference>
<dbReference type="PANTHER" id="PTHR12697:SF5">
    <property type="entry name" value="DEOXYHYPUSINE HYDROXYLASE"/>
    <property type="match status" value="1"/>
</dbReference>
<comment type="function">
    <text evidence="1">Catalyzes the hydroxylation of the N(6)-(4-aminobutyl)-L-lysine intermediate produced by deoxyhypusine synthase/DHPS on a critical lysine of the eukaryotic translation initiation factor 5A/eIF-5A. This is the second step of the post-translational modification of that lysine into an unusual amino acid residue named hypusine. Hypusination is unique to mature eIF-5A factor and is essential for its function.</text>
</comment>
<dbReference type="SMART" id="SM00567">
    <property type="entry name" value="EZ_HEAT"/>
    <property type="match status" value="6"/>
</dbReference>
<reference evidence="3" key="1">
    <citation type="journal article" date="2019" name="Int. J. Syst. Evol. Microbiol.">
        <title>The Global Catalogue of Microorganisms (GCM) 10K type strain sequencing project: providing services to taxonomists for standard genome sequencing and annotation.</title>
        <authorList>
            <consortium name="The Broad Institute Genomics Platform"/>
            <consortium name="The Broad Institute Genome Sequencing Center for Infectious Disease"/>
            <person name="Wu L."/>
            <person name="Ma J."/>
        </authorList>
    </citation>
    <scope>NUCLEOTIDE SEQUENCE [LARGE SCALE GENOMIC DNA]</scope>
    <source>
        <strain evidence="3">CCUG 57263</strain>
    </source>
</reference>
<gene>
    <name evidence="2" type="ORF">ACFQ03_07835</name>
</gene>
<dbReference type="SUPFAM" id="SSF51197">
    <property type="entry name" value="Clavaminate synthase-like"/>
    <property type="match status" value="1"/>
</dbReference>
<dbReference type="Gene3D" id="1.25.10.10">
    <property type="entry name" value="Leucine-rich Repeat Variant"/>
    <property type="match status" value="2"/>
</dbReference>
<protein>
    <submittedName>
        <fullName evidence="2">HEAT repeat domain-containing protein</fullName>
    </submittedName>
</protein>
<evidence type="ECO:0000256" key="1">
    <source>
        <dbReference type="ARBA" id="ARBA00045876"/>
    </source>
</evidence>
<dbReference type="PANTHER" id="PTHR12697">
    <property type="entry name" value="PBS LYASE HEAT-LIKE PROTEIN"/>
    <property type="match status" value="1"/>
</dbReference>
<name>A0ABW3D9B9_9BACL</name>
<evidence type="ECO:0000313" key="2">
    <source>
        <dbReference type="EMBL" id="MFD0869057.1"/>
    </source>
</evidence>
<sequence>MNSKPQLLTDEQMRKFIAEGFLILKTDLSKEFHQRLLEQLNEVYQDEGNPGNNLLPRIREVQKVFEHPVITGALTSVLGPDYMLHAHRHGHYNNSPQPGGWHKDSYWGYRRMRNHHPWWAMIMYFPQDTPIELGPTGVLPGSQYYDTRTFEEENPAAEATANGEAGTFALIQYDIWHRSTANKLGQHRYMLKFEFMRTQIPQAPSWDHQEKEWITPSSLSPAVRPHEVVWRETWNWLSGKLGPDSTPIGDGAQAQQWIGQLQMEDPELRAAAANRLGLLGADAREAGAIPVLARALEDSFEPVRLNAAYALARMGEPGTAALLQALQHEDKLISRNAAYGLSASGAGAVAGLTEALKGGREEVTVHAAFALGELRHLAEPAVPALIGLLDHPSEPVRYSTVEALCNIGSPREEIVAALKQALNDPDPQVRFMTGLCISRLGPQAEAAVPELIQALDDDNRYVRAHAAEALYYIGTDTAKEALLHFLRQSRWCPSTTPASTFYP</sequence>
<dbReference type="Pfam" id="PF13646">
    <property type="entry name" value="HEAT_2"/>
    <property type="match status" value="3"/>
</dbReference>
<dbReference type="InterPro" id="IPR004155">
    <property type="entry name" value="PBS_lyase_HEAT"/>
</dbReference>
<dbReference type="RefSeq" id="WP_144932666.1">
    <property type="nucleotide sequence ID" value="NZ_JBHTIU010000027.1"/>
</dbReference>
<dbReference type="PROSITE" id="PS50077">
    <property type="entry name" value="HEAT_REPEAT"/>
    <property type="match status" value="1"/>
</dbReference>
<organism evidence="2 3">
    <name type="scientific">Paenibacillus residui</name>
    <dbReference type="NCBI Taxonomy" id="629724"/>
    <lineage>
        <taxon>Bacteria</taxon>
        <taxon>Bacillati</taxon>
        <taxon>Bacillota</taxon>
        <taxon>Bacilli</taxon>
        <taxon>Bacillales</taxon>
        <taxon>Paenibacillaceae</taxon>
        <taxon>Paenibacillus</taxon>
    </lineage>
</organism>
<dbReference type="SUPFAM" id="SSF48371">
    <property type="entry name" value="ARM repeat"/>
    <property type="match status" value="1"/>
</dbReference>
<accession>A0ABW3D9B9</accession>
<dbReference type="EMBL" id="JBHTIU010000027">
    <property type="protein sequence ID" value="MFD0869057.1"/>
    <property type="molecule type" value="Genomic_DNA"/>
</dbReference>
<keyword evidence="3" id="KW-1185">Reference proteome</keyword>
<dbReference type="InterPro" id="IPR016024">
    <property type="entry name" value="ARM-type_fold"/>
</dbReference>
<dbReference type="Pfam" id="PF05721">
    <property type="entry name" value="PhyH"/>
    <property type="match status" value="1"/>
</dbReference>
<dbReference type="Gene3D" id="2.60.120.620">
    <property type="entry name" value="q2cbj1_9rhob like domain"/>
    <property type="match status" value="1"/>
</dbReference>
<dbReference type="InterPro" id="IPR021133">
    <property type="entry name" value="HEAT_type_2"/>
</dbReference>
<comment type="caution">
    <text evidence="2">The sequence shown here is derived from an EMBL/GenBank/DDBJ whole genome shotgun (WGS) entry which is preliminary data.</text>
</comment>
<proteinExistence type="predicted"/>